<dbReference type="EMBL" id="BLRW01000619">
    <property type="protein sequence ID" value="GFP24507.1"/>
    <property type="molecule type" value="Genomic_DNA"/>
</dbReference>
<gene>
    <name evidence="1" type="ORF">HKBW3S03_01971</name>
    <name evidence="2" type="ORF">HKBW3S09_01974</name>
    <name evidence="3" type="ORF">HKBW3S34_01245</name>
</gene>
<keyword evidence="6" id="KW-1185">Reference proteome</keyword>
<dbReference type="Proteomes" id="UP000588083">
    <property type="component" value="Unassembled WGS sequence"/>
</dbReference>
<evidence type="ECO:0000313" key="1">
    <source>
        <dbReference type="EMBL" id="GFP20468.1"/>
    </source>
</evidence>
<sequence>MYNYGECEICNTPLEERNIQ</sequence>
<dbReference type="AlphaFoldDB" id="A0A6V8NWF3"/>
<comment type="caution">
    <text evidence="2">The sequence shown here is derived from an EMBL/GenBank/DDBJ whole genome shotgun (WGS) entry which is preliminary data.</text>
</comment>
<dbReference type="Proteomes" id="UP000574717">
    <property type="component" value="Unassembled WGS sequence"/>
</dbReference>
<dbReference type="EMBL" id="BLRU01000451">
    <property type="protein sequence ID" value="GFP20468.1"/>
    <property type="molecule type" value="Genomic_DNA"/>
</dbReference>
<protein>
    <submittedName>
        <fullName evidence="2">Uncharacterized protein</fullName>
    </submittedName>
</protein>
<feature type="non-terminal residue" evidence="2">
    <location>
        <position position="20"/>
    </location>
</feature>
<organism evidence="2 5">
    <name type="scientific">Candidatus Hakubella thermalkaliphila</name>
    <dbReference type="NCBI Taxonomy" id="2754717"/>
    <lineage>
        <taxon>Bacteria</taxon>
        <taxon>Bacillati</taxon>
        <taxon>Actinomycetota</taxon>
        <taxon>Actinomycetota incertae sedis</taxon>
        <taxon>Candidatus Hakubellales</taxon>
        <taxon>Candidatus Hakubellaceae</taxon>
        <taxon>Candidatus Hakubella</taxon>
    </lineage>
</organism>
<reference evidence="4 5" key="1">
    <citation type="journal article" date="2020" name="Front. Microbiol.">
        <title>Single-cell genomics of novel Actinobacteria with the Wood-Ljungdahl pathway discovered in a serpentinizing system.</title>
        <authorList>
            <person name="Merino N."/>
            <person name="Kawai M."/>
            <person name="Boyd E.S."/>
            <person name="Colman D.R."/>
            <person name="McGlynn S.E."/>
            <person name="Nealson K.H."/>
            <person name="Kurokawa K."/>
            <person name="Hongoh Y."/>
        </authorList>
    </citation>
    <scope>NUCLEOTIDE SEQUENCE [LARGE SCALE GENOMIC DNA]</scope>
    <source>
        <strain evidence="1 4">S03</strain>
        <strain evidence="2 5">S09_30</strain>
        <strain evidence="3 6">S34</strain>
    </source>
</reference>
<evidence type="ECO:0000313" key="5">
    <source>
        <dbReference type="Proteomes" id="UP000585609"/>
    </source>
</evidence>
<name>A0A6V8NWF3_9ACTN</name>
<evidence type="ECO:0000313" key="6">
    <source>
        <dbReference type="Proteomes" id="UP000588083"/>
    </source>
</evidence>
<evidence type="ECO:0000313" key="3">
    <source>
        <dbReference type="EMBL" id="GFP30324.1"/>
    </source>
</evidence>
<dbReference type="Proteomes" id="UP000585609">
    <property type="component" value="Unassembled WGS sequence"/>
</dbReference>
<evidence type="ECO:0000313" key="2">
    <source>
        <dbReference type="EMBL" id="GFP24507.1"/>
    </source>
</evidence>
<dbReference type="EMBL" id="BLRZ01000058">
    <property type="protein sequence ID" value="GFP30324.1"/>
    <property type="molecule type" value="Genomic_DNA"/>
</dbReference>
<accession>A0A6V8NWF3</accession>
<evidence type="ECO:0000313" key="4">
    <source>
        <dbReference type="Proteomes" id="UP000574717"/>
    </source>
</evidence>
<proteinExistence type="predicted"/>